<protein>
    <submittedName>
        <fullName evidence="2">Trigger factor</fullName>
    </submittedName>
</protein>
<dbReference type="GO" id="GO:0006457">
    <property type="term" value="P:protein folding"/>
    <property type="evidence" value="ECO:0007669"/>
    <property type="project" value="InterPro"/>
</dbReference>
<evidence type="ECO:0000313" key="2">
    <source>
        <dbReference type="EMBL" id="CBY93476.1"/>
    </source>
</evidence>
<evidence type="ECO:0000259" key="1">
    <source>
        <dbReference type="Pfam" id="PF05697"/>
    </source>
</evidence>
<accession>E8ZK05</accession>
<dbReference type="Proteomes" id="UP000008637">
    <property type="component" value="Chromosome"/>
</dbReference>
<dbReference type="InterPro" id="IPR027304">
    <property type="entry name" value="Trigger_fact/SurA_dom_sf"/>
</dbReference>
<dbReference type="HOGENOM" id="CLU_701746_0_0_14"/>
<proteinExistence type="predicted"/>
<dbReference type="InterPro" id="IPR008881">
    <property type="entry name" value="Trigger_fac_ribosome-bd_bac"/>
</dbReference>
<name>E8ZK05_MYCHL</name>
<reference evidence="2 3" key="1">
    <citation type="journal article" date="2011" name="J. Bacteriol.">
        <title>Complete genome sequence of Mycoplasma haemofelis, a hemotropic mycoplasma.</title>
        <authorList>
            <person name="Barker E.N."/>
            <person name="Helps C.R."/>
            <person name="Peters I.R."/>
            <person name="Darby A.C."/>
            <person name="Radford A.D."/>
            <person name="Tasker S."/>
        </authorList>
    </citation>
    <scope>NUCLEOTIDE SEQUENCE [LARGE SCALE GENOMIC DNA]</scope>
    <source>
        <strain evidence="2 3">Langford 1</strain>
    </source>
</reference>
<organism evidence="2 3">
    <name type="scientific">Mycoplasma haemofelis (strain Langford 1)</name>
    <name type="common">Haemobartonella felis</name>
    <dbReference type="NCBI Taxonomy" id="941640"/>
    <lineage>
        <taxon>Bacteria</taxon>
        <taxon>Bacillati</taxon>
        <taxon>Mycoplasmatota</taxon>
        <taxon>Mollicutes</taxon>
        <taxon>Mycoplasmataceae</taxon>
        <taxon>Mycoplasma</taxon>
    </lineage>
</organism>
<dbReference type="InterPro" id="IPR037041">
    <property type="entry name" value="Trigger_fac_C_sf"/>
</dbReference>
<gene>
    <name evidence="2" type="primary">tig</name>
    <name evidence="2" type="ORF">HF1_14680</name>
</gene>
<dbReference type="KEGG" id="mha:HF1_14680"/>
<dbReference type="EMBL" id="FR773153">
    <property type="protein sequence ID" value="CBY93476.1"/>
    <property type="molecule type" value="Genomic_DNA"/>
</dbReference>
<dbReference type="Gene3D" id="3.30.70.1050">
    <property type="entry name" value="Trigger factor ribosome-binding domain"/>
    <property type="match status" value="1"/>
</dbReference>
<dbReference type="InterPro" id="IPR036611">
    <property type="entry name" value="Trigger_fac_ribosome-bd_sf"/>
</dbReference>
<feature type="domain" description="Trigger factor ribosome-binding bacterial" evidence="1">
    <location>
        <begin position="6"/>
        <end position="141"/>
    </location>
</feature>
<dbReference type="Gene3D" id="1.10.3120.10">
    <property type="entry name" value="Trigger factor, C-terminal domain"/>
    <property type="match status" value="1"/>
</dbReference>
<dbReference type="Pfam" id="PF05697">
    <property type="entry name" value="Trigger_N"/>
    <property type="match status" value="1"/>
</dbReference>
<dbReference type="GO" id="GO:0015031">
    <property type="term" value="P:protein transport"/>
    <property type="evidence" value="ECO:0007669"/>
    <property type="project" value="InterPro"/>
</dbReference>
<keyword evidence="3" id="KW-1185">Reference proteome</keyword>
<sequence length="393" mass="45811">MKILDSRVEDKHIFLTVESNSEKFKEIYNRHFLDLSKRLNIPGFRKGKASLDVVLNYVKSRGALDSETNNAVFKVVSYYSGEINEFNEDWKDKIFGKQVDHSVKELDLGTWKLVYEATFEKVPEVTLADYQKISTLVEEKSLDELFWPVKKEGKPEAGDVAVIAMRAKNKEGESMPKYSYDFLEVDLSNSHLDSRILDAIKESKNEVELDNCKLEIRLLECVQKKAIDEQLIKDTPFPKKTTPEEVKKLIKNQFEMQNLSSRHREIVKWILSADNKLDPMPVETLRTETYKGFQMLRRRGNNNITFEDLMVENIKNLKLSCVLDAISKKENLSIQEGDQESFFKELDEKPWLYGYKSSEALFALPKEELDVHVLQFKTFKFLESKLFFSNRID</sequence>
<dbReference type="SUPFAM" id="SSF109998">
    <property type="entry name" value="Triger factor/SurA peptide-binding domain-like"/>
    <property type="match status" value="1"/>
</dbReference>
<evidence type="ECO:0000313" key="3">
    <source>
        <dbReference type="Proteomes" id="UP000008637"/>
    </source>
</evidence>
<dbReference type="OrthoDB" id="9767721at2"/>
<dbReference type="SUPFAM" id="SSF102735">
    <property type="entry name" value="Trigger factor ribosome-binding domain"/>
    <property type="match status" value="1"/>
</dbReference>
<dbReference type="AlphaFoldDB" id="E8ZK05"/>